<dbReference type="Proteomes" id="UP000051660">
    <property type="component" value="Unassembled WGS sequence"/>
</dbReference>
<comment type="similarity">
    <text evidence="1">Belongs to the AHA1 family.</text>
</comment>
<dbReference type="AlphaFoldDB" id="A0A0R3MAB4"/>
<sequence>MSKMTLKTEGDRHVVVTRRFAAPPEAVYRAHTEPSLIQKWLLGPDGWTMPVCINEARPGGKIRYEWTNGEGGGFYVTGEYLELVPFSRLVHVERMHMPDATPDNHVETTFAPDGDGTLMTMRMTLPDAATRAAMLSTGMEHGMEASYARLETTLKSSAALNH</sequence>
<dbReference type="OrthoDB" id="9805228at2"/>
<dbReference type="SUPFAM" id="SSF55961">
    <property type="entry name" value="Bet v1-like"/>
    <property type="match status" value="1"/>
</dbReference>
<evidence type="ECO:0000313" key="3">
    <source>
        <dbReference type="EMBL" id="KRR16478.1"/>
    </source>
</evidence>
<feature type="domain" description="Activator of Hsp90 ATPase homologue 1/2-like C-terminal" evidence="2">
    <location>
        <begin position="21"/>
        <end position="154"/>
    </location>
</feature>
<dbReference type="InterPro" id="IPR023393">
    <property type="entry name" value="START-like_dom_sf"/>
</dbReference>
<name>A0A0R3MAB4_9BRAD</name>
<organism evidence="3 4">
    <name type="scientific">Bradyrhizobium lablabi</name>
    <dbReference type="NCBI Taxonomy" id="722472"/>
    <lineage>
        <taxon>Bacteria</taxon>
        <taxon>Pseudomonadati</taxon>
        <taxon>Pseudomonadota</taxon>
        <taxon>Alphaproteobacteria</taxon>
        <taxon>Hyphomicrobiales</taxon>
        <taxon>Nitrobacteraceae</taxon>
        <taxon>Bradyrhizobium</taxon>
    </lineage>
</organism>
<protein>
    <recommendedName>
        <fullName evidence="2">Activator of Hsp90 ATPase homologue 1/2-like C-terminal domain-containing protein</fullName>
    </recommendedName>
</protein>
<proteinExistence type="inferred from homology"/>
<evidence type="ECO:0000259" key="2">
    <source>
        <dbReference type="Pfam" id="PF08327"/>
    </source>
</evidence>
<comment type="caution">
    <text evidence="3">The sequence shown here is derived from an EMBL/GenBank/DDBJ whole genome shotgun (WGS) entry which is preliminary data.</text>
</comment>
<dbReference type="STRING" id="722472.SAMN05444321_2054"/>
<dbReference type="Gene3D" id="3.30.530.20">
    <property type="match status" value="1"/>
</dbReference>
<evidence type="ECO:0000256" key="1">
    <source>
        <dbReference type="ARBA" id="ARBA00006817"/>
    </source>
</evidence>
<reference evidence="3 4" key="1">
    <citation type="submission" date="2014-03" db="EMBL/GenBank/DDBJ databases">
        <title>Bradyrhizobium valentinum sp. nov., isolated from effective nodules of Lupinus mariae-josephae, a lupine endemic of basic-lime soils in Eastern Spain.</title>
        <authorList>
            <person name="Duran D."/>
            <person name="Rey L."/>
            <person name="Navarro A."/>
            <person name="Busquets A."/>
            <person name="Imperial J."/>
            <person name="Ruiz-Argueso T."/>
        </authorList>
    </citation>
    <scope>NUCLEOTIDE SEQUENCE [LARGE SCALE GENOMIC DNA]</scope>
    <source>
        <strain evidence="3 4">CCBAU 23086</strain>
    </source>
</reference>
<accession>A0A0R3MAB4</accession>
<gene>
    <name evidence="3" type="ORF">CQ14_16565</name>
</gene>
<dbReference type="Pfam" id="PF08327">
    <property type="entry name" value="AHSA1"/>
    <property type="match status" value="1"/>
</dbReference>
<dbReference type="RefSeq" id="WP_057862808.1">
    <property type="nucleotide sequence ID" value="NZ_LLYB01000127.1"/>
</dbReference>
<dbReference type="InterPro" id="IPR013538">
    <property type="entry name" value="ASHA1/2-like_C"/>
</dbReference>
<dbReference type="EMBL" id="LLYB01000127">
    <property type="protein sequence ID" value="KRR16478.1"/>
    <property type="molecule type" value="Genomic_DNA"/>
</dbReference>
<evidence type="ECO:0000313" key="4">
    <source>
        <dbReference type="Proteomes" id="UP000051660"/>
    </source>
</evidence>